<feature type="domain" description="ACT" evidence="9">
    <location>
        <begin position="399"/>
        <end position="459"/>
    </location>
</feature>
<organism evidence="10 11">
    <name type="scientific">Candidatus Iainarchaeum sp</name>
    <dbReference type="NCBI Taxonomy" id="3101447"/>
    <lineage>
        <taxon>Archaea</taxon>
        <taxon>Candidatus Iainarchaeota</taxon>
        <taxon>Candidatus Iainarchaeia</taxon>
        <taxon>Candidatus Iainarchaeales</taxon>
        <taxon>Candidatus Iainarchaeaceae</taxon>
        <taxon>Candidatus Iainarchaeum</taxon>
    </lineage>
</organism>
<dbReference type="GO" id="GO:0009089">
    <property type="term" value="P:lysine biosynthetic process via diaminopimelate"/>
    <property type="evidence" value="ECO:0007669"/>
    <property type="project" value="InterPro"/>
</dbReference>
<dbReference type="GO" id="GO:0004072">
    <property type="term" value="F:aspartate kinase activity"/>
    <property type="evidence" value="ECO:0007669"/>
    <property type="project" value="UniProtKB-EC"/>
</dbReference>
<evidence type="ECO:0000259" key="9">
    <source>
        <dbReference type="PROSITE" id="PS51671"/>
    </source>
</evidence>
<comment type="pathway">
    <text evidence="8">Amino-acid biosynthesis; L-lysine biosynthesis via DAP pathway; (S)-tetrahydrodipicolinate from L-aspartate: step 1/4.</text>
</comment>
<dbReference type="CDD" id="cd04924">
    <property type="entry name" value="ACT_AK-Arch_2"/>
    <property type="match status" value="1"/>
</dbReference>
<keyword evidence="8" id="KW-0028">Amino-acid biosynthesis</keyword>
<dbReference type="InterPro" id="IPR001341">
    <property type="entry name" value="Asp_kinase"/>
</dbReference>
<dbReference type="InterPro" id="IPR042199">
    <property type="entry name" value="AsparK_Bifunc_asparK/hSer_DH"/>
</dbReference>
<evidence type="ECO:0000256" key="7">
    <source>
        <dbReference type="RuleBase" id="RU003448"/>
    </source>
</evidence>
<dbReference type="Gene3D" id="3.30.2130.10">
    <property type="entry name" value="VC0802-like"/>
    <property type="match status" value="1"/>
</dbReference>
<comment type="similarity">
    <text evidence="1 7">Belongs to the aspartokinase family.</text>
</comment>
<dbReference type="InterPro" id="IPR045865">
    <property type="entry name" value="ACT-like_dom_sf"/>
</dbReference>
<dbReference type="EMBL" id="JAGVWB010000012">
    <property type="protein sequence ID" value="MBS3058147.1"/>
    <property type="molecule type" value="Genomic_DNA"/>
</dbReference>
<dbReference type="SUPFAM" id="SSF53633">
    <property type="entry name" value="Carbamate kinase-like"/>
    <property type="match status" value="1"/>
</dbReference>
<dbReference type="InterPro" id="IPR036393">
    <property type="entry name" value="AceGlu_kinase-like_sf"/>
</dbReference>
<dbReference type="InterPro" id="IPR054352">
    <property type="entry name" value="ACT_Aspartokinase"/>
</dbReference>
<evidence type="ECO:0000256" key="6">
    <source>
        <dbReference type="ARBA" id="ARBA00047872"/>
    </source>
</evidence>
<dbReference type="InterPro" id="IPR002912">
    <property type="entry name" value="ACT_dom"/>
</dbReference>
<dbReference type="PANTHER" id="PTHR21499:SF59">
    <property type="entry name" value="ASPARTOKINASE"/>
    <property type="match status" value="1"/>
</dbReference>
<dbReference type="GO" id="GO:0005524">
    <property type="term" value="F:ATP binding"/>
    <property type="evidence" value="ECO:0007669"/>
    <property type="project" value="UniProtKB-KW"/>
</dbReference>
<comment type="catalytic activity">
    <reaction evidence="6 7">
        <text>L-aspartate + ATP = 4-phospho-L-aspartate + ADP</text>
        <dbReference type="Rhea" id="RHEA:23776"/>
        <dbReference type="ChEBI" id="CHEBI:29991"/>
        <dbReference type="ChEBI" id="CHEBI:30616"/>
        <dbReference type="ChEBI" id="CHEBI:57535"/>
        <dbReference type="ChEBI" id="CHEBI:456216"/>
        <dbReference type="EC" id="2.7.2.4"/>
    </reaction>
</comment>
<evidence type="ECO:0000256" key="1">
    <source>
        <dbReference type="ARBA" id="ARBA00010122"/>
    </source>
</evidence>
<protein>
    <recommendedName>
        <fullName evidence="7">Aspartokinase</fullName>
        <ecNumber evidence="7">2.7.2.4</ecNumber>
    </recommendedName>
</protein>
<gene>
    <name evidence="10" type="ORF">J4478_01980</name>
</gene>
<accession>A0A8T4KVI6</accession>
<reference evidence="10" key="2">
    <citation type="submission" date="2021-05" db="EMBL/GenBank/DDBJ databases">
        <title>Protein family content uncovers lineage relationships and bacterial pathway maintenance mechanisms in DPANN archaea.</title>
        <authorList>
            <person name="Castelle C.J."/>
            <person name="Meheust R."/>
            <person name="Jaffe A.L."/>
            <person name="Seitz K."/>
            <person name="Gong X."/>
            <person name="Baker B.J."/>
            <person name="Banfield J.F."/>
        </authorList>
    </citation>
    <scope>NUCLEOTIDE SEQUENCE</scope>
    <source>
        <strain evidence="10">RIFCSPLOWO2_01_FULL_43_13</strain>
    </source>
</reference>
<keyword evidence="3" id="KW-0547">Nucleotide-binding</keyword>
<evidence type="ECO:0000256" key="8">
    <source>
        <dbReference type="RuleBase" id="RU004249"/>
    </source>
</evidence>
<dbReference type="GO" id="GO:0005829">
    <property type="term" value="C:cytosol"/>
    <property type="evidence" value="ECO:0007669"/>
    <property type="project" value="TreeGrafter"/>
</dbReference>
<dbReference type="Gene3D" id="3.40.1160.10">
    <property type="entry name" value="Acetylglutamate kinase-like"/>
    <property type="match status" value="1"/>
</dbReference>
<reference evidence="10" key="1">
    <citation type="submission" date="2021-03" db="EMBL/GenBank/DDBJ databases">
        <authorList>
            <person name="Jaffe A."/>
        </authorList>
    </citation>
    <scope>NUCLEOTIDE SEQUENCE</scope>
    <source>
        <strain evidence="10">RIFCSPLOWO2_01_FULL_43_13</strain>
    </source>
</reference>
<dbReference type="AlphaFoldDB" id="A0A8T4KVI6"/>
<comment type="pathway">
    <text evidence="8">Amino-acid biosynthesis; L-threonine biosynthesis; L-threonine from L-aspartate: step 1/5.</text>
</comment>
<evidence type="ECO:0000313" key="11">
    <source>
        <dbReference type="Proteomes" id="UP000680185"/>
    </source>
</evidence>
<dbReference type="PROSITE" id="PS51671">
    <property type="entry name" value="ACT"/>
    <property type="match status" value="1"/>
</dbReference>
<dbReference type="PIRSF" id="PIRSF000726">
    <property type="entry name" value="Asp_kin"/>
    <property type="match status" value="1"/>
</dbReference>
<dbReference type="NCBIfam" id="TIGR00657">
    <property type="entry name" value="asp_kinases"/>
    <property type="match status" value="1"/>
</dbReference>
<dbReference type="Pfam" id="PF22468">
    <property type="entry name" value="ACT_9"/>
    <property type="match status" value="2"/>
</dbReference>
<dbReference type="Proteomes" id="UP000680185">
    <property type="component" value="Unassembled WGS sequence"/>
</dbReference>
<dbReference type="FunFam" id="3.30.2130.10:FF:000001">
    <property type="entry name" value="Bifunctional aspartokinase/homoserine dehydrogenase"/>
    <property type="match status" value="1"/>
</dbReference>
<dbReference type="Pfam" id="PF00696">
    <property type="entry name" value="AA_kinase"/>
    <property type="match status" value="1"/>
</dbReference>
<dbReference type="PANTHER" id="PTHR21499">
    <property type="entry name" value="ASPARTATE KINASE"/>
    <property type="match status" value="1"/>
</dbReference>
<dbReference type="EC" id="2.7.2.4" evidence="7"/>
<dbReference type="CDD" id="cd04868">
    <property type="entry name" value="ACT_AK-like"/>
    <property type="match status" value="1"/>
</dbReference>
<dbReference type="InterPro" id="IPR005260">
    <property type="entry name" value="Asp_kin_monofn"/>
</dbReference>
<keyword evidence="4 7" id="KW-0418">Kinase</keyword>
<keyword evidence="2 7" id="KW-0808">Transferase</keyword>
<evidence type="ECO:0000256" key="3">
    <source>
        <dbReference type="ARBA" id="ARBA00022741"/>
    </source>
</evidence>
<name>A0A8T4KVI6_9ARCH</name>
<evidence type="ECO:0000313" key="10">
    <source>
        <dbReference type="EMBL" id="MBS3058147.1"/>
    </source>
</evidence>
<dbReference type="SUPFAM" id="SSF55021">
    <property type="entry name" value="ACT-like"/>
    <property type="match status" value="2"/>
</dbReference>
<dbReference type="GO" id="GO:0009090">
    <property type="term" value="P:homoserine biosynthetic process"/>
    <property type="evidence" value="ECO:0007669"/>
    <property type="project" value="TreeGrafter"/>
</dbReference>
<proteinExistence type="inferred from homology"/>
<sequence length="459" mass="50295">MSFLATVLKIGGGVLRDKASFAQTVKIIKEKQERKEQPVIVLSALYGVTDFLIDSIPKCIASQESVVQAISELKKMHEQYLNDVETKEIRERAFFALEEKLSILERFLYGIHYLKEVSPRSKDLVQSFGERLSPIVLEAFLQDAGLKARFLDVEEAGIYCKGQFENALVDLEKTSKSIHSKVSPLLKDTVVLLPGYYGLDENNDVKTFGRGGTDYSAGFIANILDARLEIWKDVSGFMSSDPKLVKTAKQIETLSYDEAEELGYLGSKILHPKTIDPLRKKGLSAEIKNIFAPEVKGTIIEGSKQKSREIVKSIASKKDVSIITIASSSKVNVLDFPALVFSALGKNGIPVGLIATSESAISFSVEPKDLEKATQALAALRNDLECSIITRNGLSLVGVVGEGMRETPGISGRIFSSLGRNGINIELISQGASEINVSFVVRKEDLEKATLAVHDEFMG</sequence>
<comment type="pathway">
    <text evidence="8">Amino-acid biosynthesis; L-methionine biosynthesis via de novo pathway; L-homoserine from L-aspartate: step 1/3.</text>
</comment>
<dbReference type="Gene3D" id="1.20.120.1320">
    <property type="entry name" value="Aspartokinase, catalytic domain"/>
    <property type="match status" value="1"/>
</dbReference>
<keyword evidence="5" id="KW-0067">ATP-binding</keyword>
<comment type="caution">
    <text evidence="10">The sequence shown here is derived from an EMBL/GenBank/DDBJ whole genome shotgun (WGS) entry which is preliminary data.</text>
</comment>
<evidence type="ECO:0000256" key="4">
    <source>
        <dbReference type="ARBA" id="ARBA00022777"/>
    </source>
</evidence>
<evidence type="ECO:0000256" key="2">
    <source>
        <dbReference type="ARBA" id="ARBA00022679"/>
    </source>
</evidence>
<dbReference type="InterPro" id="IPR001048">
    <property type="entry name" value="Asp/Glu/Uridylate_kinase"/>
</dbReference>
<evidence type="ECO:0000256" key="5">
    <source>
        <dbReference type="ARBA" id="ARBA00022840"/>
    </source>
</evidence>